<gene>
    <name evidence="8" type="ORF">ABEB36_010349</name>
</gene>
<dbReference type="Proteomes" id="UP001566132">
    <property type="component" value="Unassembled WGS sequence"/>
</dbReference>
<reference evidence="8 9" key="1">
    <citation type="submission" date="2024-05" db="EMBL/GenBank/DDBJ databases">
        <title>Genetic variation in Jamaican populations of the coffee berry borer (Hypothenemus hampei).</title>
        <authorList>
            <person name="Errbii M."/>
            <person name="Myrie A."/>
        </authorList>
    </citation>
    <scope>NUCLEOTIDE SEQUENCE [LARGE SCALE GENOMIC DNA]</scope>
    <source>
        <strain evidence="8">JA-Hopewell-2020-01-JO</strain>
        <tissue evidence="8">Whole body</tissue>
    </source>
</reference>
<evidence type="ECO:0000256" key="4">
    <source>
        <dbReference type="ARBA" id="ARBA00022692"/>
    </source>
</evidence>
<evidence type="ECO:0000256" key="5">
    <source>
        <dbReference type="ARBA" id="ARBA00022989"/>
    </source>
</evidence>
<evidence type="ECO:0000256" key="6">
    <source>
        <dbReference type="ARBA" id="ARBA00023136"/>
    </source>
</evidence>
<dbReference type="InterPro" id="IPR009231">
    <property type="entry name" value="Chloride_chnl_CLIC-like"/>
</dbReference>
<comment type="caution">
    <text evidence="8">The sequence shown here is derived from an EMBL/GenBank/DDBJ whole genome shotgun (WGS) entry which is preliminary data.</text>
</comment>
<comment type="similarity">
    <text evidence="2">Belongs to the chloride channel MCLC family.</text>
</comment>
<keyword evidence="5 7" id="KW-1133">Transmembrane helix</keyword>
<protein>
    <recommendedName>
        <fullName evidence="3">Chloride channel CLIC-like protein 1</fullName>
    </recommendedName>
</protein>
<keyword evidence="9" id="KW-1185">Reference proteome</keyword>
<evidence type="ECO:0000313" key="8">
    <source>
        <dbReference type="EMBL" id="KAL1494816.1"/>
    </source>
</evidence>
<name>A0ABD1EJK8_HYPHA</name>
<feature type="transmembrane region" description="Helical" evidence="7">
    <location>
        <begin position="151"/>
        <end position="169"/>
    </location>
</feature>
<organism evidence="8 9">
    <name type="scientific">Hypothenemus hampei</name>
    <name type="common">Coffee berry borer</name>
    <dbReference type="NCBI Taxonomy" id="57062"/>
    <lineage>
        <taxon>Eukaryota</taxon>
        <taxon>Metazoa</taxon>
        <taxon>Ecdysozoa</taxon>
        <taxon>Arthropoda</taxon>
        <taxon>Hexapoda</taxon>
        <taxon>Insecta</taxon>
        <taxon>Pterygota</taxon>
        <taxon>Neoptera</taxon>
        <taxon>Endopterygota</taxon>
        <taxon>Coleoptera</taxon>
        <taxon>Polyphaga</taxon>
        <taxon>Cucujiformia</taxon>
        <taxon>Curculionidae</taxon>
        <taxon>Scolytinae</taxon>
        <taxon>Hypothenemus</taxon>
    </lineage>
</organism>
<evidence type="ECO:0000256" key="2">
    <source>
        <dbReference type="ARBA" id="ARBA00005944"/>
    </source>
</evidence>
<dbReference type="AlphaFoldDB" id="A0ABD1EJK8"/>
<keyword evidence="4 7" id="KW-0812">Transmembrane</keyword>
<feature type="transmembrane region" description="Helical" evidence="7">
    <location>
        <begin position="122"/>
        <end position="145"/>
    </location>
</feature>
<dbReference type="GO" id="GO:0016020">
    <property type="term" value="C:membrane"/>
    <property type="evidence" value="ECO:0007669"/>
    <property type="project" value="UniProtKB-SubCell"/>
</dbReference>
<accession>A0ABD1EJK8</accession>
<proteinExistence type="inferred from homology"/>
<feature type="transmembrane region" description="Helical" evidence="7">
    <location>
        <begin position="254"/>
        <end position="279"/>
    </location>
</feature>
<dbReference type="PANTHER" id="PTHR34093">
    <property type="entry name" value="CHLORIDE CHANNEL CLIC-LIKE PROTEIN 1"/>
    <property type="match status" value="1"/>
</dbReference>
<sequence length="399" mass="45836">MNTNAKAKYVKSTLKKSSSTSILNEPLDMGNHICNIHLKRIISLLVNQLSIDKSDEKKYQGYLKLKLVKDSWTFLQDFVHDNDFSAEKLRMLDSVLSEALKKSLTDNISDYSHSLIMKLSSLILNIRILWIPGALFLAYAVTQLFKNNFSFSYILKYLFVLVLISDFGFRYNNLVEVAKEHNENVIYSKKCDPTQMSWLEWFKSSWDNKDCERRMITPLDAFLDQIKQLIIVPLPALGEAMGGFASNMYSKLPWFVGTIMFPIMLLFCLYFGTFLITIYTRQSIELNLFHLLKLKFSGNSTEENRPTHRQLANEAHREIVQNVNITVRANKELPEKSSNKEIACGHVVDEKGDSTVECLESTQGTTQGTSSEIETIETRNEENDSYQGEIRKRVNLVCN</sequence>
<keyword evidence="6 7" id="KW-0472">Membrane</keyword>
<dbReference type="PANTHER" id="PTHR34093:SF1">
    <property type="entry name" value="CHLORIDE CHANNEL CLIC-LIKE PROTEIN 1"/>
    <property type="match status" value="1"/>
</dbReference>
<evidence type="ECO:0000256" key="7">
    <source>
        <dbReference type="SAM" id="Phobius"/>
    </source>
</evidence>
<evidence type="ECO:0000313" key="9">
    <source>
        <dbReference type="Proteomes" id="UP001566132"/>
    </source>
</evidence>
<evidence type="ECO:0000256" key="3">
    <source>
        <dbReference type="ARBA" id="ARBA00015571"/>
    </source>
</evidence>
<comment type="subcellular location">
    <subcellularLocation>
        <location evidence="1">Membrane</location>
        <topology evidence="1">Multi-pass membrane protein</topology>
    </subcellularLocation>
</comment>
<dbReference type="EMBL" id="JBDJPC010000007">
    <property type="protein sequence ID" value="KAL1494816.1"/>
    <property type="molecule type" value="Genomic_DNA"/>
</dbReference>
<evidence type="ECO:0000256" key="1">
    <source>
        <dbReference type="ARBA" id="ARBA00004141"/>
    </source>
</evidence>